<feature type="transmembrane region" description="Helical" evidence="1">
    <location>
        <begin position="245"/>
        <end position="262"/>
    </location>
</feature>
<keyword evidence="1" id="KW-0472">Membrane</keyword>
<sequence>MNTAVNQNGEPAGGDLVARVPKEHLKSLFYLFSGKPDSRIKTFNDAIHISKQDILELHDCISAKLATHDIDAVIATVKIGYEGSQLSEFGTWAEFSEHNFVEPERIEEIVVKWDFLVNVREFANPQRHTLLFRVSCEMKPSQLFHMLGAGNHDELDQVDVMSCPAFCRVDFINAHISKELINVVSDWYSGRKEPELIEPFLYKIKKKKSLVVVFFDQWLIFSWAMLVSSFLYWKFSDYYSGNPPVGLSIIVLFISIYSLRPASRISGILVGRVYKAISEMEGSRVVFEFTSGDRKRISQQKKDNRKNGVRFILASSWNVALNIIATIICAYFVSKGMH</sequence>
<name>A0A8I1XFE8_XANMN</name>
<accession>A0A8I1XFE8</accession>
<dbReference type="EMBL" id="JAGHXW010000004">
    <property type="protein sequence ID" value="MBO9758329.1"/>
    <property type="molecule type" value="Genomic_DNA"/>
</dbReference>
<proteinExistence type="predicted"/>
<comment type="caution">
    <text evidence="2">The sequence shown here is derived from an EMBL/GenBank/DDBJ whole genome shotgun (WGS) entry which is preliminary data.</text>
</comment>
<gene>
    <name evidence="2" type="ORF">J7405_01890</name>
</gene>
<reference evidence="2" key="1">
    <citation type="submission" date="2021-03" db="EMBL/GenBank/DDBJ databases">
        <title>Molecular characterization of Xanthomonas species pathogenic on Araceae and the development of a triplex TaqMan assay for detection of X. phaseoli pv. dieffenbachiae.</title>
        <authorList>
            <person name="Van Der Wolf J."/>
            <person name="Krijger M."/>
            <person name="Mendes O."/>
            <person name="Brankovics B."/>
            <person name="Bonants P."/>
            <person name="Meekes E."/>
        </authorList>
    </citation>
    <scope>NUCLEOTIDE SEQUENCE</scope>
    <source>
        <strain evidence="2">NBC1264</strain>
    </source>
</reference>
<dbReference type="RefSeq" id="WP_162470922.1">
    <property type="nucleotide sequence ID" value="NZ_CP083575.1"/>
</dbReference>
<protein>
    <submittedName>
        <fullName evidence="2">Uncharacterized protein</fullName>
    </submittedName>
</protein>
<evidence type="ECO:0000313" key="2">
    <source>
        <dbReference type="EMBL" id="MBO9758329.1"/>
    </source>
</evidence>
<evidence type="ECO:0000313" key="3">
    <source>
        <dbReference type="Proteomes" id="UP000668572"/>
    </source>
</evidence>
<feature type="transmembrane region" description="Helical" evidence="1">
    <location>
        <begin position="210"/>
        <end position="233"/>
    </location>
</feature>
<evidence type="ECO:0000256" key="1">
    <source>
        <dbReference type="SAM" id="Phobius"/>
    </source>
</evidence>
<keyword evidence="1" id="KW-1133">Transmembrane helix</keyword>
<feature type="transmembrane region" description="Helical" evidence="1">
    <location>
        <begin position="311"/>
        <end position="333"/>
    </location>
</feature>
<organism evidence="2 3">
    <name type="scientific">Xanthomonas manihotis</name>
    <dbReference type="NCBI Taxonomy" id="43353"/>
    <lineage>
        <taxon>Bacteria</taxon>
        <taxon>Pseudomonadati</taxon>
        <taxon>Pseudomonadota</taxon>
        <taxon>Gammaproteobacteria</taxon>
        <taxon>Lysobacterales</taxon>
        <taxon>Lysobacteraceae</taxon>
        <taxon>Xanthomonas</taxon>
    </lineage>
</organism>
<dbReference type="AlphaFoldDB" id="A0A8I1XFE8"/>
<keyword evidence="1" id="KW-0812">Transmembrane</keyword>
<dbReference type="Proteomes" id="UP000668572">
    <property type="component" value="Unassembled WGS sequence"/>
</dbReference>